<evidence type="ECO:0000313" key="2">
    <source>
        <dbReference type="EMBL" id="GFY64514.1"/>
    </source>
</evidence>
<keyword evidence="1" id="KW-1133">Transmembrane helix</keyword>
<dbReference type="Proteomes" id="UP000886998">
    <property type="component" value="Unassembled WGS sequence"/>
</dbReference>
<comment type="caution">
    <text evidence="2">The sequence shown here is derived from an EMBL/GenBank/DDBJ whole genome shotgun (WGS) entry which is preliminary data.</text>
</comment>
<gene>
    <name evidence="2" type="primary">AVEN_81802_1</name>
    <name evidence="2" type="ORF">TNIN_14301</name>
</gene>
<keyword evidence="1" id="KW-0812">Transmembrane</keyword>
<dbReference type="AlphaFoldDB" id="A0A8X6Y7R2"/>
<organism evidence="2 3">
    <name type="scientific">Trichonephila inaurata madagascariensis</name>
    <dbReference type="NCBI Taxonomy" id="2747483"/>
    <lineage>
        <taxon>Eukaryota</taxon>
        <taxon>Metazoa</taxon>
        <taxon>Ecdysozoa</taxon>
        <taxon>Arthropoda</taxon>
        <taxon>Chelicerata</taxon>
        <taxon>Arachnida</taxon>
        <taxon>Araneae</taxon>
        <taxon>Araneomorphae</taxon>
        <taxon>Entelegynae</taxon>
        <taxon>Araneoidea</taxon>
        <taxon>Nephilidae</taxon>
        <taxon>Trichonephila</taxon>
        <taxon>Trichonephila inaurata</taxon>
    </lineage>
</organism>
<proteinExistence type="predicted"/>
<keyword evidence="3" id="KW-1185">Reference proteome</keyword>
<reference evidence="2" key="1">
    <citation type="submission" date="2020-08" db="EMBL/GenBank/DDBJ databases">
        <title>Multicomponent nature underlies the extraordinary mechanical properties of spider dragline silk.</title>
        <authorList>
            <person name="Kono N."/>
            <person name="Nakamura H."/>
            <person name="Mori M."/>
            <person name="Yoshida Y."/>
            <person name="Ohtoshi R."/>
            <person name="Malay A.D."/>
            <person name="Moran D.A.P."/>
            <person name="Tomita M."/>
            <person name="Numata K."/>
            <person name="Arakawa K."/>
        </authorList>
    </citation>
    <scope>NUCLEOTIDE SEQUENCE</scope>
</reference>
<name>A0A8X6Y7R2_9ARAC</name>
<dbReference type="EMBL" id="BMAV01015278">
    <property type="protein sequence ID" value="GFY64514.1"/>
    <property type="molecule type" value="Genomic_DNA"/>
</dbReference>
<feature type="transmembrane region" description="Helical" evidence="1">
    <location>
        <begin position="20"/>
        <end position="43"/>
    </location>
</feature>
<accession>A0A8X6Y7R2</accession>
<dbReference type="OrthoDB" id="6436713at2759"/>
<keyword evidence="1" id="KW-0472">Membrane</keyword>
<feature type="transmembrane region" description="Helical" evidence="1">
    <location>
        <begin position="100"/>
        <end position="118"/>
    </location>
</feature>
<evidence type="ECO:0000256" key="1">
    <source>
        <dbReference type="SAM" id="Phobius"/>
    </source>
</evidence>
<protein>
    <submittedName>
        <fullName evidence="2">Uncharacterized protein</fullName>
    </submittedName>
</protein>
<evidence type="ECO:0000313" key="3">
    <source>
        <dbReference type="Proteomes" id="UP000886998"/>
    </source>
</evidence>
<sequence length="125" mass="13919">MSVFSNIGEVLFYSPKTGVLIAVEVLFISISTLVSLLSIFYCAGRIPLEMDFFSRTIQKQFQKRALLGVVEENTSVERLLLQEKTFVLSGCEMIHFTRSGILTILGAISTYGLLVLSVDLKNVNH</sequence>